<keyword evidence="1" id="KW-0472">Membrane</keyword>
<name>A0A2K9PSX9_9FLAO</name>
<dbReference type="Gene3D" id="3.40.30.10">
    <property type="entry name" value="Glutaredoxin"/>
    <property type="match status" value="1"/>
</dbReference>
<sequence length="209" mass="24129">MKKLHLHFDRMIQGEFNLRALNFLFVFQVNCPGCFLYGIPLVNKLFSEFNQDMSFLGISTAFEDFEYNNEENTNLLISSGQMVGETKKALAKEGFDVYPNKINFPLAMDEMASESFDLSSTAEKICQLNPNYAIWPDFEQSALLRRVKGYLNALEKIALTFTINQFRGTPTMLVFNDAYEILFHQFGHVKYDVLKTNLKDLVDRFGKDH</sequence>
<feature type="transmembrane region" description="Helical" evidence="1">
    <location>
        <begin position="21"/>
        <end position="42"/>
    </location>
</feature>
<proteinExistence type="predicted"/>
<keyword evidence="3" id="KW-1185">Reference proteome</keyword>
<evidence type="ECO:0000256" key="1">
    <source>
        <dbReference type="SAM" id="Phobius"/>
    </source>
</evidence>
<dbReference type="KEGG" id="fek:C1H87_16230"/>
<reference evidence="2 3" key="1">
    <citation type="submission" date="2018-01" db="EMBL/GenBank/DDBJ databases">
        <title>Complete genome sequence of Flavivirga eckloniae ECD14 isolated from seaweed Ecklonia cava.</title>
        <authorList>
            <person name="Lee J.H."/>
            <person name="Baik K.S."/>
            <person name="Seong C.N."/>
        </authorList>
    </citation>
    <scope>NUCLEOTIDE SEQUENCE [LARGE SCALE GENOMIC DNA]</scope>
    <source>
        <strain evidence="2 3">ECD14</strain>
    </source>
</reference>
<evidence type="ECO:0000313" key="2">
    <source>
        <dbReference type="EMBL" id="AUP80171.1"/>
    </source>
</evidence>
<gene>
    <name evidence="2" type="ORF">C1H87_16230</name>
</gene>
<dbReference type="EMBL" id="CP025791">
    <property type="protein sequence ID" value="AUP80171.1"/>
    <property type="molecule type" value="Genomic_DNA"/>
</dbReference>
<keyword evidence="1" id="KW-0812">Transmembrane</keyword>
<dbReference type="SUPFAM" id="SSF52833">
    <property type="entry name" value="Thioredoxin-like"/>
    <property type="match status" value="1"/>
</dbReference>
<dbReference type="OrthoDB" id="9811352at2"/>
<dbReference type="InterPro" id="IPR036249">
    <property type="entry name" value="Thioredoxin-like_sf"/>
</dbReference>
<dbReference type="RefSeq" id="WP_102756823.1">
    <property type="nucleotide sequence ID" value="NZ_CP025791.1"/>
</dbReference>
<evidence type="ECO:0008006" key="4">
    <source>
        <dbReference type="Google" id="ProtNLM"/>
    </source>
</evidence>
<dbReference type="AlphaFoldDB" id="A0A2K9PSX9"/>
<accession>A0A2K9PSX9</accession>
<dbReference type="Proteomes" id="UP000235826">
    <property type="component" value="Chromosome"/>
</dbReference>
<organism evidence="2 3">
    <name type="scientific">Flavivirga eckloniae</name>
    <dbReference type="NCBI Taxonomy" id="1803846"/>
    <lineage>
        <taxon>Bacteria</taxon>
        <taxon>Pseudomonadati</taxon>
        <taxon>Bacteroidota</taxon>
        <taxon>Flavobacteriia</taxon>
        <taxon>Flavobacteriales</taxon>
        <taxon>Flavobacteriaceae</taxon>
        <taxon>Flavivirga</taxon>
    </lineage>
</organism>
<evidence type="ECO:0000313" key="3">
    <source>
        <dbReference type="Proteomes" id="UP000235826"/>
    </source>
</evidence>
<protein>
    <recommendedName>
        <fullName evidence="4">Thiol-disulfide isomerase</fullName>
    </recommendedName>
</protein>
<keyword evidence="1" id="KW-1133">Transmembrane helix</keyword>